<dbReference type="Pfam" id="PF07715">
    <property type="entry name" value="Plug"/>
    <property type="match status" value="1"/>
</dbReference>
<organism evidence="16 17">
    <name type="scientific">Rhodospirillum rubrum (strain ATCC 11170 / ATH 1.1.1 / DSM 467 / LMG 4362 / NCIMB 8255 / S1)</name>
    <dbReference type="NCBI Taxonomy" id="269796"/>
    <lineage>
        <taxon>Bacteria</taxon>
        <taxon>Pseudomonadati</taxon>
        <taxon>Pseudomonadota</taxon>
        <taxon>Alphaproteobacteria</taxon>
        <taxon>Rhodospirillales</taxon>
        <taxon>Rhodospirillaceae</taxon>
        <taxon>Rhodospirillum</taxon>
    </lineage>
</organism>
<evidence type="ECO:0000256" key="4">
    <source>
        <dbReference type="ARBA" id="ARBA00022496"/>
    </source>
</evidence>
<keyword evidence="8 12" id="KW-0798">TonB box</keyword>
<keyword evidence="13" id="KW-0732">Signal</keyword>
<dbReference type="PANTHER" id="PTHR32552">
    <property type="entry name" value="FERRICHROME IRON RECEPTOR-RELATED"/>
    <property type="match status" value="1"/>
</dbReference>
<keyword evidence="7" id="KW-0406">Ion transport</keyword>
<protein>
    <submittedName>
        <fullName evidence="16">TonB-dependent receptor</fullName>
    </submittedName>
</protein>
<keyword evidence="3 11" id="KW-1134">Transmembrane beta strand</keyword>
<dbReference type="KEGG" id="rru:Rru_A0838"/>
<evidence type="ECO:0000256" key="3">
    <source>
        <dbReference type="ARBA" id="ARBA00022452"/>
    </source>
</evidence>
<feature type="domain" description="TonB-dependent receptor-like beta-barrel" evidence="14">
    <location>
        <begin position="279"/>
        <end position="640"/>
    </location>
</feature>
<keyword evidence="2 11" id="KW-0813">Transport</keyword>
<proteinExistence type="inferred from homology"/>
<evidence type="ECO:0000256" key="5">
    <source>
        <dbReference type="ARBA" id="ARBA00022692"/>
    </source>
</evidence>
<evidence type="ECO:0000256" key="12">
    <source>
        <dbReference type="RuleBase" id="RU003357"/>
    </source>
</evidence>
<keyword evidence="5 11" id="KW-0812">Transmembrane</keyword>
<evidence type="ECO:0000313" key="17">
    <source>
        <dbReference type="Proteomes" id="UP000001929"/>
    </source>
</evidence>
<sequence length="671" mass="72828">MRGPLCAGGALMLLTMAPPTMAEEATADNAEPSAGVITLDLLTVTANKRRQTEFDVAGAVSVATGDDLERDGITQTDRLDAVFPELQSMGRSSRVYNNFTLRGLSSADFYGPAVGLNVDGVPQLPHTYAQSLRNAERVELVKGPQGAVYGRGALGGVINVETALPGEEPEAWTDLQVFGGGHRASAGASSGQWRGWAIQGMANDAVAGGSLDDPLRGLKNVDESRDTGGRVSLHYLPSEVPLQARLKLGTQRYRSEEEYYVPLDTLSRKRVNPVVETPKLNRRIDDVSLDATYDLTDKWSITGLVSYQRMDLDRTFGTYGIDTKEFQDSLYGELRAAYESESTSLLFGYNGQKQHYKYEDLDYGSGVGDMGGPMSDNTMVTHAVFTDGTYRFLPHWELSAGARVAWEKAESLMTIPGAPGSNVDHKNDATFWAVTPHAALAYLLTDEHRLWAGVGRGYKPGGFNKAGTSSLDTAAYDSETALSVEGGWKYRSTTGTRRAEVTLYDIESQNVQGYSGPAGLETLGNMGDARSLGIEVNTAFVVFEDHEISLGGMANRSSFTDGPYKGNTVPYAPAYSFRASWTSYLGNRGQWQPSATVRHVGEHYFDTDNTLRQGSYTVLDASLNYETDFGVTVGVYGNNLTDTLYQVYANRSVGAQLGAPREVGLHLTARF</sequence>
<dbReference type="PhylomeDB" id="Q2RW56"/>
<evidence type="ECO:0000256" key="7">
    <source>
        <dbReference type="ARBA" id="ARBA00023065"/>
    </source>
</evidence>
<dbReference type="GO" id="GO:0009279">
    <property type="term" value="C:cell outer membrane"/>
    <property type="evidence" value="ECO:0007669"/>
    <property type="project" value="UniProtKB-SubCell"/>
</dbReference>
<keyword evidence="6" id="KW-0408">Iron</keyword>
<dbReference type="EMBL" id="CP000230">
    <property type="protein sequence ID" value="ABC21639.1"/>
    <property type="molecule type" value="Genomic_DNA"/>
</dbReference>
<evidence type="ECO:0000256" key="13">
    <source>
        <dbReference type="SAM" id="SignalP"/>
    </source>
</evidence>
<reference evidence="16 17" key="1">
    <citation type="journal article" date="2011" name="Stand. Genomic Sci.">
        <title>Complete genome sequence of Rhodospirillum rubrum type strain (S1).</title>
        <authorList>
            <person name="Munk A.C."/>
            <person name="Copeland A."/>
            <person name="Lucas S."/>
            <person name="Lapidus A."/>
            <person name="Del Rio T.G."/>
            <person name="Barry K."/>
            <person name="Detter J.C."/>
            <person name="Hammon N."/>
            <person name="Israni S."/>
            <person name="Pitluck S."/>
            <person name="Brettin T."/>
            <person name="Bruce D."/>
            <person name="Han C."/>
            <person name="Tapia R."/>
            <person name="Gilna P."/>
            <person name="Schmutz J."/>
            <person name="Larimer F."/>
            <person name="Land M."/>
            <person name="Kyrpides N.C."/>
            <person name="Mavromatis K."/>
            <person name="Richardson P."/>
            <person name="Rohde M."/>
            <person name="Goker M."/>
            <person name="Klenk H.P."/>
            <person name="Zhang Y."/>
            <person name="Roberts G.P."/>
            <person name="Reslewic S."/>
            <person name="Schwartz D.C."/>
        </authorList>
    </citation>
    <scope>NUCLEOTIDE SEQUENCE [LARGE SCALE GENOMIC DNA]</scope>
    <source>
        <strain evidence="17">ATCC 11170 / ATH 1.1.1 / DSM 467 / LMG 4362 / NCIMB 8255 / S1</strain>
    </source>
</reference>
<dbReference type="GO" id="GO:0006826">
    <property type="term" value="P:iron ion transport"/>
    <property type="evidence" value="ECO:0007669"/>
    <property type="project" value="UniProtKB-KW"/>
</dbReference>
<keyword evidence="4" id="KW-0410">Iron transport</keyword>
<dbReference type="InterPro" id="IPR012910">
    <property type="entry name" value="Plug_dom"/>
</dbReference>
<feature type="signal peptide" evidence="13">
    <location>
        <begin position="1"/>
        <end position="22"/>
    </location>
</feature>
<dbReference type="EnsemblBacteria" id="ABC21639">
    <property type="protein sequence ID" value="ABC21639"/>
    <property type="gene ID" value="Rru_A0838"/>
</dbReference>
<dbReference type="Gene3D" id="2.40.170.20">
    <property type="entry name" value="TonB-dependent receptor, beta-barrel domain"/>
    <property type="match status" value="1"/>
</dbReference>
<dbReference type="Pfam" id="PF00593">
    <property type="entry name" value="TonB_dep_Rec_b-barrel"/>
    <property type="match status" value="1"/>
</dbReference>
<keyword evidence="9 11" id="KW-0472">Membrane</keyword>
<evidence type="ECO:0000256" key="1">
    <source>
        <dbReference type="ARBA" id="ARBA00004571"/>
    </source>
</evidence>
<evidence type="ECO:0000256" key="10">
    <source>
        <dbReference type="ARBA" id="ARBA00023237"/>
    </source>
</evidence>
<evidence type="ECO:0000256" key="2">
    <source>
        <dbReference type="ARBA" id="ARBA00022448"/>
    </source>
</evidence>
<comment type="similarity">
    <text evidence="11 12">Belongs to the TonB-dependent receptor family.</text>
</comment>
<dbReference type="InterPro" id="IPR000531">
    <property type="entry name" value="Beta-barrel_TonB"/>
</dbReference>
<evidence type="ECO:0000259" key="14">
    <source>
        <dbReference type="Pfam" id="PF00593"/>
    </source>
</evidence>
<evidence type="ECO:0000313" key="16">
    <source>
        <dbReference type="EMBL" id="ABC21639.1"/>
    </source>
</evidence>
<keyword evidence="17" id="KW-1185">Reference proteome</keyword>
<name>Q2RW56_RHORT</name>
<comment type="subcellular location">
    <subcellularLocation>
        <location evidence="1 11">Cell outer membrane</location>
        <topology evidence="1 11">Multi-pass membrane protein</topology>
    </subcellularLocation>
</comment>
<keyword evidence="16" id="KW-0675">Receptor</keyword>
<dbReference type="InterPro" id="IPR036942">
    <property type="entry name" value="Beta-barrel_TonB_sf"/>
</dbReference>
<dbReference type="STRING" id="269796.Rru_A0838"/>
<dbReference type="InterPro" id="IPR039426">
    <property type="entry name" value="TonB-dep_rcpt-like"/>
</dbReference>
<dbReference type="PANTHER" id="PTHR32552:SF81">
    <property type="entry name" value="TONB-DEPENDENT OUTER MEMBRANE RECEPTOR"/>
    <property type="match status" value="1"/>
</dbReference>
<dbReference type="Proteomes" id="UP000001929">
    <property type="component" value="Chromosome"/>
</dbReference>
<evidence type="ECO:0000256" key="9">
    <source>
        <dbReference type="ARBA" id="ARBA00023136"/>
    </source>
</evidence>
<dbReference type="PATRIC" id="fig|269796.9.peg.892"/>
<evidence type="ECO:0000256" key="11">
    <source>
        <dbReference type="PROSITE-ProRule" id="PRU01360"/>
    </source>
</evidence>
<gene>
    <name evidence="16" type="ordered locus">Rru_A0838</name>
</gene>
<feature type="chain" id="PRO_5004214663" evidence="13">
    <location>
        <begin position="23"/>
        <end position="671"/>
    </location>
</feature>
<dbReference type="AlphaFoldDB" id="Q2RW56"/>
<feature type="domain" description="TonB-dependent receptor plug" evidence="15">
    <location>
        <begin position="54"/>
        <end position="157"/>
    </location>
</feature>
<keyword evidence="10 11" id="KW-0998">Cell outer membrane</keyword>
<accession>Q2RW56</accession>
<evidence type="ECO:0000256" key="8">
    <source>
        <dbReference type="ARBA" id="ARBA00023077"/>
    </source>
</evidence>
<dbReference type="SUPFAM" id="SSF56935">
    <property type="entry name" value="Porins"/>
    <property type="match status" value="1"/>
</dbReference>
<dbReference type="PROSITE" id="PS52016">
    <property type="entry name" value="TONB_DEPENDENT_REC_3"/>
    <property type="match status" value="1"/>
</dbReference>
<evidence type="ECO:0000256" key="6">
    <source>
        <dbReference type="ARBA" id="ARBA00023004"/>
    </source>
</evidence>
<dbReference type="eggNOG" id="COG4771">
    <property type="taxonomic scope" value="Bacteria"/>
</dbReference>
<dbReference type="HOGENOM" id="CLU_008287_15_2_5"/>
<evidence type="ECO:0000259" key="15">
    <source>
        <dbReference type="Pfam" id="PF07715"/>
    </source>
</evidence>